<dbReference type="OrthoDB" id="1253990at2"/>
<organism evidence="2 3">
    <name type="scientific">Aeromicrobium piscarium</name>
    <dbReference type="NCBI Taxonomy" id="2590901"/>
    <lineage>
        <taxon>Bacteria</taxon>
        <taxon>Bacillati</taxon>
        <taxon>Actinomycetota</taxon>
        <taxon>Actinomycetes</taxon>
        <taxon>Propionibacteriales</taxon>
        <taxon>Nocardioidaceae</taxon>
        <taxon>Aeromicrobium</taxon>
    </lineage>
</organism>
<dbReference type="Gene3D" id="3.90.950.20">
    <property type="entry name" value="CinA-like"/>
    <property type="match status" value="1"/>
</dbReference>
<feature type="domain" description="CinA C-terminal" evidence="1">
    <location>
        <begin position="3"/>
        <end position="150"/>
    </location>
</feature>
<keyword evidence="3" id="KW-1185">Reference proteome</keyword>
<dbReference type="EMBL" id="VLNT01000002">
    <property type="protein sequence ID" value="TSD65383.1"/>
    <property type="molecule type" value="Genomic_DNA"/>
</dbReference>
<proteinExistence type="predicted"/>
<dbReference type="GO" id="GO:0016787">
    <property type="term" value="F:hydrolase activity"/>
    <property type="evidence" value="ECO:0007669"/>
    <property type="project" value="UniProtKB-KW"/>
</dbReference>
<evidence type="ECO:0000259" key="1">
    <source>
        <dbReference type="Pfam" id="PF02464"/>
    </source>
</evidence>
<dbReference type="RefSeq" id="WP_143911509.1">
    <property type="nucleotide sequence ID" value="NZ_VLNT01000002.1"/>
</dbReference>
<evidence type="ECO:0000313" key="2">
    <source>
        <dbReference type="EMBL" id="TSD65383.1"/>
    </source>
</evidence>
<accession>A0A554SGD6</accession>
<dbReference type="InterPro" id="IPR008136">
    <property type="entry name" value="CinA_C"/>
</dbReference>
<dbReference type="NCBIfam" id="TIGR00199">
    <property type="entry name" value="PncC_domain"/>
    <property type="match status" value="1"/>
</dbReference>
<reference evidence="2 3" key="1">
    <citation type="submission" date="2019-07" db="EMBL/GenBank/DDBJ databases">
        <authorList>
            <person name="Zhao L.H."/>
        </authorList>
    </citation>
    <scope>NUCLEOTIDE SEQUENCE [LARGE SCALE GENOMIC DNA]</scope>
    <source>
        <strain evidence="2 3">Co35</strain>
    </source>
</reference>
<comment type="caution">
    <text evidence="2">The sequence shown here is derived from an EMBL/GenBank/DDBJ whole genome shotgun (WGS) entry which is preliminary data.</text>
</comment>
<dbReference type="Pfam" id="PF02464">
    <property type="entry name" value="CinA"/>
    <property type="match status" value="1"/>
</dbReference>
<protein>
    <submittedName>
        <fullName evidence="2">Nicotinamide-nucleotide amidohydrolase family protein</fullName>
    </submittedName>
</protein>
<gene>
    <name evidence="2" type="ORF">FNM00_02835</name>
</gene>
<dbReference type="SUPFAM" id="SSF142433">
    <property type="entry name" value="CinA-like"/>
    <property type="match status" value="1"/>
</dbReference>
<keyword evidence="2" id="KW-0378">Hydrolase</keyword>
<name>A0A554SGD6_9ACTN</name>
<dbReference type="AlphaFoldDB" id="A0A554SGD6"/>
<dbReference type="InterPro" id="IPR036653">
    <property type="entry name" value="CinA-like_C"/>
</dbReference>
<dbReference type="Proteomes" id="UP000316988">
    <property type="component" value="Unassembled WGS sequence"/>
</dbReference>
<evidence type="ECO:0000313" key="3">
    <source>
        <dbReference type="Proteomes" id="UP000316988"/>
    </source>
</evidence>
<sequence>MKAEEIVASLTAAGQHVATAESLTGGLVCAALVDPPGASEVVRGGIVAYQPEMKSALLGVPPELIAERGTVCAEVATALAAGARREFDADWGVSTTGVAGPGPSEGRAQGTVFVAVAGPDDVAIAEELHLSGDRKQVRSGAVDAALSLLGARLREQAGSGPR</sequence>